<evidence type="ECO:0000313" key="7">
    <source>
        <dbReference type="EMBL" id="GAA4651773.1"/>
    </source>
</evidence>
<dbReference type="Proteomes" id="UP001500604">
    <property type="component" value="Unassembled WGS sequence"/>
</dbReference>
<keyword evidence="8" id="KW-1185">Reference proteome</keyword>
<dbReference type="SUPFAM" id="SSF55620">
    <property type="entry name" value="Tetrahydrobiopterin biosynthesis enzymes-like"/>
    <property type="match status" value="2"/>
</dbReference>
<evidence type="ECO:0000256" key="4">
    <source>
        <dbReference type="ARBA" id="ARBA00018141"/>
    </source>
</evidence>
<accession>A0ABP8V8C6</accession>
<evidence type="ECO:0000256" key="1">
    <source>
        <dbReference type="ARBA" id="ARBA00005061"/>
    </source>
</evidence>
<dbReference type="InterPro" id="IPR038418">
    <property type="entry name" value="6-PTP_synth/QueD_sf"/>
</dbReference>
<comment type="caution">
    <text evidence="7">The sequence shown here is derived from an EMBL/GenBank/DDBJ whole genome shotgun (WGS) entry which is preliminary data.</text>
</comment>
<gene>
    <name evidence="7" type="ORF">GCM10023116_40570</name>
</gene>
<dbReference type="Pfam" id="PF01242">
    <property type="entry name" value="PTPS"/>
    <property type="match status" value="1"/>
</dbReference>
<dbReference type="Gene3D" id="3.30.479.10">
    <property type="entry name" value="6-pyruvoyl tetrahydropterin synthase/QueD"/>
    <property type="match status" value="2"/>
</dbReference>
<protein>
    <recommendedName>
        <fullName evidence="4">6-carboxy-5,6,7,8-tetrahydropterin synthase</fullName>
        <ecNumber evidence="3">4.1.2.50</ecNumber>
    </recommendedName>
    <alternativeName>
        <fullName evidence="5">Queuosine biosynthesis protein QueD</fullName>
    </alternativeName>
</protein>
<comment type="similarity">
    <text evidence="2">Belongs to the PTPS family. QueD subfamily.</text>
</comment>
<organism evidence="7 8">
    <name type="scientific">Kistimonas scapharcae</name>
    <dbReference type="NCBI Taxonomy" id="1036133"/>
    <lineage>
        <taxon>Bacteria</taxon>
        <taxon>Pseudomonadati</taxon>
        <taxon>Pseudomonadota</taxon>
        <taxon>Gammaproteobacteria</taxon>
        <taxon>Oceanospirillales</taxon>
        <taxon>Endozoicomonadaceae</taxon>
        <taxon>Kistimonas</taxon>
    </lineage>
</organism>
<comment type="pathway">
    <text evidence="1">Purine metabolism; 7-cyano-7-deazaguanine biosynthesis.</text>
</comment>
<dbReference type="RefSeq" id="WP_345198215.1">
    <property type="nucleotide sequence ID" value="NZ_BAABFL010000462.1"/>
</dbReference>
<dbReference type="EMBL" id="BAABFL010000462">
    <property type="protein sequence ID" value="GAA4651773.1"/>
    <property type="molecule type" value="Genomic_DNA"/>
</dbReference>
<evidence type="ECO:0000256" key="2">
    <source>
        <dbReference type="ARBA" id="ARBA00008900"/>
    </source>
</evidence>
<dbReference type="InterPro" id="IPR007115">
    <property type="entry name" value="6-PTP_synth/QueD"/>
</dbReference>
<sequence>MSALFVNQMTTIDFSYLCPERGLVGESLIVDVILNGDLNDEGMVFDFSHVKKQIKQSIDHSMDHTLLVPAACAAIEYCQEDGRIDVTLHTHELGYIQCRAPEQAITLLPLSQITPVALQPLLEQQVMADLPENVSGVELRLYPETIDGAWYHYSHGLKKHQGDCQRIAHGHRSAIQILLNNQRSESHEQDWAKRWQDIYLATREDLLTTFTVQDREYHRFGYTAQQGYFEISLLASRCYLIDTDTTVELLADHMAKTLANENPGQNVRAIAYEGFQKGAVADAQCQPSMHALLPDNQNQ</sequence>
<comment type="catalytic activity">
    <reaction evidence="6">
        <text>7,8-dihydroneopterin 3'-triphosphate + H2O = 6-carboxy-5,6,7,8-tetrahydropterin + triphosphate + acetaldehyde + 2 H(+)</text>
        <dbReference type="Rhea" id="RHEA:27966"/>
        <dbReference type="ChEBI" id="CHEBI:15343"/>
        <dbReference type="ChEBI" id="CHEBI:15377"/>
        <dbReference type="ChEBI" id="CHEBI:15378"/>
        <dbReference type="ChEBI" id="CHEBI:18036"/>
        <dbReference type="ChEBI" id="CHEBI:58462"/>
        <dbReference type="ChEBI" id="CHEBI:61032"/>
        <dbReference type="EC" id="4.1.2.50"/>
    </reaction>
</comment>
<evidence type="ECO:0000256" key="6">
    <source>
        <dbReference type="ARBA" id="ARBA00048807"/>
    </source>
</evidence>
<dbReference type="EC" id="4.1.2.50" evidence="3"/>
<evidence type="ECO:0000256" key="5">
    <source>
        <dbReference type="ARBA" id="ARBA00031449"/>
    </source>
</evidence>
<reference evidence="8" key="1">
    <citation type="journal article" date="2019" name="Int. J. Syst. Evol. Microbiol.">
        <title>The Global Catalogue of Microorganisms (GCM) 10K type strain sequencing project: providing services to taxonomists for standard genome sequencing and annotation.</title>
        <authorList>
            <consortium name="The Broad Institute Genomics Platform"/>
            <consortium name="The Broad Institute Genome Sequencing Center for Infectious Disease"/>
            <person name="Wu L."/>
            <person name="Ma J."/>
        </authorList>
    </citation>
    <scope>NUCLEOTIDE SEQUENCE [LARGE SCALE GENOMIC DNA]</scope>
    <source>
        <strain evidence="8">JCM 17805</strain>
    </source>
</reference>
<evidence type="ECO:0000256" key="3">
    <source>
        <dbReference type="ARBA" id="ARBA00012982"/>
    </source>
</evidence>
<proteinExistence type="inferred from homology"/>
<evidence type="ECO:0000313" key="8">
    <source>
        <dbReference type="Proteomes" id="UP001500604"/>
    </source>
</evidence>
<name>A0ABP8V8C6_9GAMM</name>